<gene>
    <name evidence="1" type="ORF">M7I_6162</name>
</gene>
<dbReference type="InParanoid" id="H0ETU2"/>
<keyword evidence="2" id="KW-1185">Reference proteome</keyword>
<accession>H0ETU2</accession>
<comment type="caution">
    <text evidence="1">The sequence shown here is derived from an EMBL/GenBank/DDBJ whole genome shotgun (WGS) entry which is preliminary data.</text>
</comment>
<proteinExistence type="predicted"/>
<dbReference type="AlphaFoldDB" id="H0ETU2"/>
<evidence type="ECO:0000313" key="2">
    <source>
        <dbReference type="Proteomes" id="UP000005446"/>
    </source>
</evidence>
<reference evidence="1 2" key="1">
    <citation type="journal article" date="2012" name="Eukaryot. Cell">
        <title>Genome sequence of the fungus Glarea lozoyensis: the first genome sequence of a species from the Helotiaceae family.</title>
        <authorList>
            <person name="Youssar L."/>
            <person name="Gruening B.A."/>
            <person name="Erxleben A."/>
            <person name="Guenther S."/>
            <person name="Huettel W."/>
        </authorList>
    </citation>
    <scope>NUCLEOTIDE SEQUENCE [LARGE SCALE GENOMIC DNA]</scope>
    <source>
        <strain evidence="2">ATCC 74030 / MF5533</strain>
    </source>
</reference>
<organism evidence="1 2">
    <name type="scientific">Glarea lozoyensis (strain ATCC 74030 / MF5533)</name>
    <dbReference type="NCBI Taxonomy" id="1104152"/>
    <lineage>
        <taxon>Eukaryota</taxon>
        <taxon>Fungi</taxon>
        <taxon>Dikarya</taxon>
        <taxon>Ascomycota</taxon>
        <taxon>Pezizomycotina</taxon>
        <taxon>Leotiomycetes</taxon>
        <taxon>Helotiales</taxon>
        <taxon>Helotiaceae</taxon>
        <taxon>Glarea</taxon>
    </lineage>
</organism>
<evidence type="ECO:0000313" key="1">
    <source>
        <dbReference type="EMBL" id="EHK98111.1"/>
    </source>
</evidence>
<dbReference type="Proteomes" id="UP000005446">
    <property type="component" value="Unassembled WGS sequence"/>
</dbReference>
<sequence>MNEGVGPTYFSVSISIPQFRAKRSKTAVVQKAILNLTKTSQQLSILSAQPTNIGSKPSALDCHNNIPAGLENV</sequence>
<protein>
    <submittedName>
        <fullName evidence="1">Uncharacterized protein</fullName>
    </submittedName>
</protein>
<name>H0ETU2_GLAL7</name>
<dbReference type="HOGENOM" id="CLU_2705021_0_0_1"/>
<dbReference type="EMBL" id="AGUE01000165">
    <property type="protein sequence ID" value="EHK98111.1"/>
    <property type="molecule type" value="Genomic_DNA"/>
</dbReference>